<dbReference type="Pfam" id="PF09687">
    <property type="entry name" value="PRESAN"/>
    <property type="match status" value="1"/>
</dbReference>
<evidence type="ECO:0000313" key="4">
    <source>
        <dbReference type="EMBL" id="GAB66022.1"/>
    </source>
</evidence>
<dbReference type="Gene3D" id="6.10.280.180">
    <property type="entry name" value="Plasmodium RESA, N-terminal helical domain"/>
    <property type="match status" value="1"/>
</dbReference>
<evidence type="ECO:0000256" key="2">
    <source>
        <dbReference type="SAM" id="SignalP"/>
    </source>
</evidence>
<organism evidence="4 5">
    <name type="scientific">Plasmodium cynomolgi (strain B)</name>
    <dbReference type="NCBI Taxonomy" id="1120755"/>
    <lineage>
        <taxon>Eukaryota</taxon>
        <taxon>Sar</taxon>
        <taxon>Alveolata</taxon>
        <taxon>Apicomplexa</taxon>
        <taxon>Aconoidasida</taxon>
        <taxon>Haemosporida</taxon>
        <taxon>Plasmodiidae</taxon>
        <taxon>Plasmodium</taxon>
        <taxon>Plasmodium (Plasmodium)</taxon>
    </lineage>
</organism>
<proteinExistence type="predicted"/>
<reference evidence="4 5" key="1">
    <citation type="journal article" date="2012" name="Nat. Genet.">
        <title>Plasmodium cynomolgi genome sequences provide insight into Plasmodium vivax and the monkey malaria clade.</title>
        <authorList>
            <person name="Tachibana S."/>
            <person name="Sullivan S.A."/>
            <person name="Kawai S."/>
            <person name="Nakamura S."/>
            <person name="Kim H.R."/>
            <person name="Goto N."/>
            <person name="Arisue N."/>
            <person name="Palacpac N.M.Q."/>
            <person name="Honma H."/>
            <person name="Yagi M."/>
            <person name="Tougan T."/>
            <person name="Katakai Y."/>
            <person name="Kaneko O."/>
            <person name="Mita T."/>
            <person name="Kita K."/>
            <person name="Yasutomi Y."/>
            <person name="Sutton P.L."/>
            <person name="Shakhbatyan R."/>
            <person name="Horii T."/>
            <person name="Yasunaga T."/>
            <person name="Barnwell J.W."/>
            <person name="Escalante A.A."/>
            <person name="Carlton J.M."/>
            <person name="Tanabe K."/>
        </authorList>
    </citation>
    <scope>NUCLEOTIDE SEQUENCE [LARGE SCALE GENOMIC DNA]</scope>
    <source>
        <strain evidence="4 5">B</strain>
    </source>
</reference>
<feature type="signal peptide" evidence="2">
    <location>
        <begin position="1"/>
        <end position="23"/>
    </location>
</feature>
<sequence length="237" mass="28244">MYLSRFVTPALFVLLNIQSQTVSRIGGAPKKKNADVVRNLKDKDNNKIADANRKNATANGKNAEEGRAIFNESQFKMQFGIEDSDISQNLSKEEIDKLLDSYGPNLNPKQQYIVFHHYNKYLNKIYNEKVDKMWDLSEKLALKYQVPHEAKVKYWYQCESRLKHDLKSMNNYSYKNFYLYIQEQEKPIQPAIKFKLFLSLHFFTWNKEMNENEQKRVEILTQKMQNYNKNKDKHHMK</sequence>
<keyword evidence="2" id="KW-0732">Signal</keyword>
<dbReference type="InterPro" id="IPR019111">
    <property type="entry name" value="PRESA_N"/>
</dbReference>
<evidence type="ECO:0000256" key="1">
    <source>
        <dbReference type="SAM" id="Coils"/>
    </source>
</evidence>
<protein>
    <submittedName>
        <fullName evidence="4">RAD protein</fullName>
    </submittedName>
</protein>
<dbReference type="VEuPathDB" id="PlasmoDB:PCYB_081830"/>
<evidence type="ECO:0000259" key="3">
    <source>
        <dbReference type="Pfam" id="PF09687"/>
    </source>
</evidence>
<dbReference type="OMA" id="ATENDKH"/>
<keyword evidence="5" id="KW-1185">Reference proteome</keyword>
<dbReference type="GeneID" id="14692372"/>
<feature type="coiled-coil region" evidence="1">
    <location>
        <begin position="210"/>
        <end position="237"/>
    </location>
</feature>
<dbReference type="Proteomes" id="UP000006319">
    <property type="component" value="Chromosome 8"/>
</dbReference>
<evidence type="ECO:0000313" key="5">
    <source>
        <dbReference type="Proteomes" id="UP000006319"/>
    </source>
</evidence>
<dbReference type="PhylomeDB" id="K6VA50"/>
<dbReference type="AlphaFoldDB" id="K6VA50"/>
<dbReference type="InterPro" id="IPR044885">
    <property type="entry name" value="PRESA_N_sf"/>
</dbReference>
<dbReference type="EMBL" id="DF157100">
    <property type="protein sequence ID" value="GAB66022.1"/>
    <property type="molecule type" value="Genomic_DNA"/>
</dbReference>
<dbReference type="KEGG" id="pcy:PCYB_081830"/>
<name>K6VA50_PLACD</name>
<dbReference type="RefSeq" id="XP_004221969.1">
    <property type="nucleotide sequence ID" value="XM_004221921.1"/>
</dbReference>
<accession>K6VA50</accession>
<feature type="domain" description="Plasmodium RESA N-terminal" evidence="3">
    <location>
        <begin position="89"/>
        <end position="215"/>
    </location>
</feature>
<keyword evidence="1" id="KW-0175">Coiled coil</keyword>
<gene>
    <name evidence="4" type="ORF">PCYB_081830</name>
</gene>
<feature type="chain" id="PRO_5003895345" evidence="2">
    <location>
        <begin position="24"/>
        <end position="237"/>
    </location>
</feature>
<dbReference type="OrthoDB" id="380126at2759"/>